<comment type="caution">
    <text evidence="1">The sequence shown here is derived from an EMBL/GenBank/DDBJ whole genome shotgun (WGS) entry which is preliminary data.</text>
</comment>
<organism evidence="1 2">
    <name type="scientific">Cymbomonas tetramitiformis</name>
    <dbReference type="NCBI Taxonomy" id="36881"/>
    <lineage>
        <taxon>Eukaryota</taxon>
        <taxon>Viridiplantae</taxon>
        <taxon>Chlorophyta</taxon>
        <taxon>Pyramimonadophyceae</taxon>
        <taxon>Pyramimonadales</taxon>
        <taxon>Pyramimonadaceae</taxon>
        <taxon>Cymbomonas</taxon>
    </lineage>
</organism>
<evidence type="ECO:0000313" key="2">
    <source>
        <dbReference type="Proteomes" id="UP001190700"/>
    </source>
</evidence>
<protein>
    <submittedName>
        <fullName evidence="1">Uncharacterized protein</fullName>
    </submittedName>
</protein>
<keyword evidence="2" id="KW-1185">Reference proteome</keyword>
<dbReference type="AlphaFoldDB" id="A0AAE0CDZ0"/>
<dbReference type="EMBL" id="LGRX02025583">
    <property type="protein sequence ID" value="KAK3252180.1"/>
    <property type="molecule type" value="Genomic_DNA"/>
</dbReference>
<accession>A0AAE0CDZ0</accession>
<sequence>MADLRYDSPALENNIVRGVRPSVEKLSENRRAMLEKIRHTRTELKAATERQELLAHRGAPRMEMTPELGAAGSSTDELQLRGDDSSTQIYVRQTPSDRTTVNNLYQAERDKLLGRILELEQGLEESELRSRRVDARLLQVQQDAHLKV</sequence>
<gene>
    <name evidence="1" type="ORF">CYMTET_38515</name>
</gene>
<evidence type="ECO:0000313" key="1">
    <source>
        <dbReference type="EMBL" id="KAK3252180.1"/>
    </source>
</evidence>
<name>A0AAE0CDZ0_9CHLO</name>
<proteinExistence type="predicted"/>
<reference evidence="1 2" key="1">
    <citation type="journal article" date="2015" name="Genome Biol. Evol.">
        <title>Comparative Genomics of a Bacterivorous Green Alga Reveals Evolutionary Causalities and Consequences of Phago-Mixotrophic Mode of Nutrition.</title>
        <authorList>
            <person name="Burns J.A."/>
            <person name="Paasch A."/>
            <person name="Narechania A."/>
            <person name="Kim E."/>
        </authorList>
    </citation>
    <scope>NUCLEOTIDE SEQUENCE [LARGE SCALE GENOMIC DNA]</scope>
    <source>
        <strain evidence="1 2">PLY_AMNH</strain>
    </source>
</reference>
<dbReference type="Proteomes" id="UP001190700">
    <property type="component" value="Unassembled WGS sequence"/>
</dbReference>